<sequence length="95" mass="11018">MMTVFIEYKLVPEKRKQALALIAEIEARMTEQGASQFRCFEGYDQPDLFVETFDVDHVEQYEQIKQDRLSDEAFCDCIAGGSSKLNIWAFCPVKR</sequence>
<evidence type="ECO:0008006" key="3">
    <source>
        <dbReference type="Google" id="ProtNLM"/>
    </source>
</evidence>
<evidence type="ECO:0000313" key="1">
    <source>
        <dbReference type="EMBL" id="RNB74421.1"/>
    </source>
</evidence>
<gene>
    <name evidence="1" type="ORF">EDM52_12225</name>
</gene>
<dbReference type="EMBL" id="RHHR01000015">
    <property type="protein sequence ID" value="RNB74421.1"/>
    <property type="molecule type" value="Genomic_DNA"/>
</dbReference>
<keyword evidence="2" id="KW-1185">Reference proteome</keyword>
<comment type="caution">
    <text evidence="1">The sequence shown here is derived from an EMBL/GenBank/DDBJ whole genome shotgun (WGS) entry which is preliminary data.</text>
</comment>
<organism evidence="1 2">
    <name type="scientific">Brevibacillus invocatus</name>
    <dbReference type="NCBI Taxonomy" id="173959"/>
    <lineage>
        <taxon>Bacteria</taxon>
        <taxon>Bacillati</taxon>
        <taxon>Bacillota</taxon>
        <taxon>Bacilli</taxon>
        <taxon>Bacillales</taxon>
        <taxon>Paenibacillaceae</taxon>
        <taxon>Brevibacillus</taxon>
    </lineage>
</organism>
<dbReference type="RefSeq" id="WP_122909280.1">
    <property type="nucleotide sequence ID" value="NZ_CBCSBE010000003.1"/>
</dbReference>
<evidence type="ECO:0000313" key="2">
    <source>
        <dbReference type="Proteomes" id="UP000282028"/>
    </source>
</evidence>
<dbReference type="OrthoDB" id="2967153at2"/>
<name>A0A3M8CG01_9BACL</name>
<proteinExistence type="predicted"/>
<protein>
    <recommendedName>
        <fullName evidence="3">ABM domain-containing protein</fullName>
    </recommendedName>
</protein>
<dbReference type="AlphaFoldDB" id="A0A3M8CG01"/>
<dbReference type="Proteomes" id="UP000282028">
    <property type="component" value="Unassembled WGS sequence"/>
</dbReference>
<accession>A0A3M8CG01</accession>
<reference evidence="1 2" key="1">
    <citation type="submission" date="2018-10" db="EMBL/GenBank/DDBJ databases">
        <title>Phylogenomics of Brevibacillus.</title>
        <authorList>
            <person name="Dunlap C."/>
        </authorList>
    </citation>
    <scope>NUCLEOTIDE SEQUENCE [LARGE SCALE GENOMIC DNA]</scope>
    <source>
        <strain evidence="1 2">JCM 12215</strain>
    </source>
</reference>